<feature type="region of interest" description="Disordered" evidence="8">
    <location>
        <begin position="1100"/>
        <end position="1120"/>
    </location>
</feature>
<dbReference type="EMBL" id="JAEHOE010000001">
    <property type="protein sequence ID" value="KAG2501567.1"/>
    <property type="molecule type" value="Genomic_DNA"/>
</dbReference>
<feature type="compositionally biased region" description="Low complexity" evidence="8">
    <location>
        <begin position="1169"/>
        <end position="1178"/>
    </location>
</feature>
<evidence type="ECO:0000256" key="6">
    <source>
        <dbReference type="ARBA" id="ARBA00023239"/>
    </source>
</evidence>
<feature type="compositionally biased region" description="Low complexity" evidence="8">
    <location>
        <begin position="407"/>
        <end position="419"/>
    </location>
</feature>
<dbReference type="Gene3D" id="3.30.70.1230">
    <property type="entry name" value="Nucleotide cyclase"/>
    <property type="match status" value="1"/>
</dbReference>
<feature type="compositionally biased region" description="Polar residues" evidence="8">
    <location>
        <begin position="312"/>
        <end position="327"/>
    </location>
</feature>
<keyword evidence="5" id="KW-0472">Membrane</keyword>
<name>A0A836C7A6_9CHLO</name>
<feature type="region of interest" description="Disordered" evidence="8">
    <location>
        <begin position="785"/>
        <end position="852"/>
    </location>
</feature>
<dbReference type="PANTHER" id="PTHR11920">
    <property type="entry name" value="GUANYLYL CYCLASE"/>
    <property type="match status" value="1"/>
</dbReference>
<keyword evidence="6 7" id="KW-0456">Lyase</keyword>
<evidence type="ECO:0000256" key="8">
    <source>
        <dbReference type="SAM" id="MobiDB-lite"/>
    </source>
</evidence>
<keyword evidence="3" id="KW-0547">Nucleotide-binding</keyword>
<feature type="compositionally biased region" description="Polar residues" evidence="8">
    <location>
        <begin position="552"/>
        <end position="562"/>
    </location>
</feature>
<dbReference type="GO" id="GO:0001653">
    <property type="term" value="F:peptide receptor activity"/>
    <property type="evidence" value="ECO:0007669"/>
    <property type="project" value="TreeGrafter"/>
</dbReference>
<feature type="region of interest" description="Disordered" evidence="8">
    <location>
        <begin position="1149"/>
        <end position="1243"/>
    </location>
</feature>
<feature type="compositionally biased region" description="Polar residues" evidence="8">
    <location>
        <begin position="1229"/>
        <end position="1243"/>
    </location>
</feature>
<feature type="region of interest" description="Disordered" evidence="8">
    <location>
        <begin position="1"/>
        <end position="22"/>
    </location>
</feature>
<feature type="region of interest" description="Disordered" evidence="8">
    <location>
        <begin position="678"/>
        <end position="750"/>
    </location>
</feature>
<evidence type="ECO:0000313" key="11">
    <source>
        <dbReference type="Proteomes" id="UP000612055"/>
    </source>
</evidence>
<dbReference type="GO" id="GO:0000166">
    <property type="term" value="F:nucleotide binding"/>
    <property type="evidence" value="ECO:0007669"/>
    <property type="project" value="UniProtKB-KW"/>
</dbReference>
<feature type="compositionally biased region" description="Low complexity" evidence="8">
    <location>
        <begin position="798"/>
        <end position="810"/>
    </location>
</feature>
<reference evidence="10" key="1">
    <citation type="journal article" date="2020" name="bioRxiv">
        <title>Comparative genomics of Chlamydomonas.</title>
        <authorList>
            <person name="Craig R.J."/>
            <person name="Hasan A.R."/>
            <person name="Ness R.W."/>
            <person name="Keightley P.D."/>
        </authorList>
    </citation>
    <scope>NUCLEOTIDE SEQUENCE</scope>
    <source>
        <strain evidence="10">CCAP 11/70</strain>
    </source>
</reference>
<dbReference type="GO" id="GO:0035556">
    <property type="term" value="P:intracellular signal transduction"/>
    <property type="evidence" value="ECO:0007669"/>
    <property type="project" value="InterPro"/>
</dbReference>
<keyword evidence="11" id="KW-1185">Reference proteome</keyword>
<feature type="region of interest" description="Disordered" evidence="8">
    <location>
        <begin position="871"/>
        <end position="926"/>
    </location>
</feature>
<feature type="region of interest" description="Disordered" evidence="8">
    <location>
        <begin position="540"/>
        <end position="563"/>
    </location>
</feature>
<proteinExistence type="inferred from homology"/>
<dbReference type="SMART" id="SM00044">
    <property type="entry name" value="CYCc"/>
    <property type="match status" value="1"/>
</dbReference>
<sequence length="1661" mass="167151">MASRLPVGSGWEPPLRGSYAGREDIPVAGALTRTASSQQGRRISVDVTSFLRNAEHQAMWGGAAGSSMFAAAAATAAAATEAVARANRAARLAKAGLRVTVAAGEAGGSGGSPSSGSKPSWFLGAAAADTASEGAGPITLQSLPSKGAGSKLLEVGLDAGAEQREKSPRAGPAGEQRESCPQEGPAEGLEAAPAQLAPPPPPSMACVRELEREAGWGGGAAVTPQAATFVASAEPPPWRASSAAAQPPSPNRAPHPAASPFAHDRSGAVEGGAWQGSSRAAGAVGSGDALSRPASSQQWRVASGAHGAVAQVSGTARSDTKSMSSGPSRVATGDISGSRPLGAFGDLLFGTDPGSATSTGRLMSMSVAAAAAQLGFGSNVGVEACSVGPQASPRLDSRRTSDLAETLLPETTPGTTPGTSLRSIPAGGGGRGQRVLSQSTHSALGDSGNYSEAFGGSGSNPHTLSAKAPAGPPTPGTAAAVGAVGKFGRGSQGQTTSGGIPADVMLGTGSSRPHSRGQIKHDRSRDKMLDALTTSAWGTLVGARQRRPPRRTSTTLALSSGEHTAVASAEVHRSGSVASVLSGQQLQHGEEPDDAGTGTGVGASRPGTAAAGSLELTSPALESVPENSPRFHQRRSNVGLHGSTAEPHFGQAGSLSPAAHGGLFADLTSPGARAVGAGGAHAVAASERSSTHSHRYREQSGSLPAPHSLASSTLPGEGEGALTSPVPVGGRSTQRASASHPHLGSDGLSVSQTRSSLLGAGSPIGGHGVLPRILNLATKVGSFAANATSPRPRGVSDAASSHASSHAMASGERSLADGRPGSQGSNGQAAGGQSAGGQVASMQQLPRGSSGRASKILNRARSSLGPELSAGMAAGAYGQPTAGELQPTGRSRSVFGSRPPLRDLLSTDPTCPRVGKGLEGEGRPFTPPGAERCAAASASILASMSGSLQGPPHDVVSTAHLMNTTAFSNLSGSGRVSNSAEALQGVVLSALAPNPSQAFPMPPMQLQPQTRLGASAKVHPVPGPGARARSVDTSVAAAGAAAGSAPVLAPAPVGWKALVRRADQKQQQQGTRAESGEAREAVMGRVVSAGGLELDVPAAGPQAAAGEAQPQPRAVAASDAELQGLQAERVTPEVPVRTSLLSAALRDYNKAQRSPPQSTAQPASQASTPRAQQQGQPPGAAPPNPFSGPGARPDSDETPPVLQTGDARAGTSLSQPSQQSTPKLDSFNAPPTVQGTLGSTPQLLFLSPTNTTWSEVGSTAPLRPVAPAVHASTHEPSHTATDGMPLIEDPEAEGEGEAERPSAGSAGARMGIERWHEVVISGLTHPVTRERLLVVVQSDVSARVWAERQLAMVVEAEHSLLENIFPQHVIEHIAMMAAGAAAKAGRADPQAVESGALFRAASSGRVAVPEANSVPGGDSTPGRALALPSPSRGPLSRGPASPGGPNSNGACVPQIPITGDTFLHLATSHSALTVLFCDIQGFTAMCGVVKPGTVMAFLNDLYTRLDAMLDAFGVYKVETIGDCYMVAGGLMRVDEETGAVTVRSDDVDPRHAVRTVHFAKAVLRAAAAVRLPTTGEPVRLRVGIHSGPAMSGVVGTRMPRFCLFGDTINTASRMESTGAAGAIHVSQATRDLVPSEAWEPTGGVEAKGKGVLQTYMLRPPS</sequence>
<dbReference type="GO" id="GO:0004016">
    <property type="term" value="F:adenylate cyclase activity"/>
    <property type="evidence" value="ECO:0007669"/>
    <property type="project" value="TreeGrafter"/>
</dbReference>
<dbReference type="Proteomes" id="UP000612055">
    <property type="component" value="Unassembled WGS sequence"/>
</dbReference>
<protein>
    <recommendedName>
        <fullName evidence="9">Guanylate cyclase domain-containing protein</fullName>
    </recommendedName>
</protein>
<feature type="compositionally biased region" description="Low complexity" evidence="8">
    <location>
        <begin position="1211"/>
        <end position="1222"/>
    </location>
</feature>
<feature type="region of interest" description="Disordered" evidence="8">
    <location>
        <begin position="1268"/>
        <end position="1306"/>
    </location>
</feature>
<dbReference type="GO" id="GO:0004383">
    <property type="term" value="F:guanylate cyclase activity"/>
    <property type="evidence" value="ECO:0007669"/>
    <property type="project" value="TreeGrafter"/>
</dbReference>
<dbReference type="GO" id="GO:0005886">
    <property type="term" value="C:plasma membrane"/>
    <property type="evidence" value="ECO:0007669"/>
    <property type="project" value="TreeGrafter"/>
</dbReference>
<comment type="subcellular location">
    <subcellularLocation>
        <location evidence="1">Membrane</location>
    </subcellularLocation>
</comment>
<evidence type="ECO:0000256" key="7">
    <source>
        <dbReference type="RuleBase" id="RU000405"/>
    </source>
</evidence>
<gene>
    <name evidence="10" type="ORF">HYH03_000073</name>
</gene>
<evidence type="ECO:0000256" key="2">
    <source>
        <dbReference type="ARBA" id="ARBA00022692"/>
    </source>
</evidence>
<feature type="compositionally biased region" description="Low complexity" evidence="8">
    <location>
        <begin position="181"/>
        <end position="195"/>
    </location>
</feature>
<feature type="compositionally biased region" description="Low complexity" evidence="8">
    <location>
        <begin position="1100"/>
        <end position="1114"/>
    </location>
</feature>
<dbReference type="InterPro" id="IPR029787">
    <property type="entry name" value="Nucleotide_cyclase"/>
</dbReference>
<evidence type="ECO:0000259" key="9">
    <source>
        <dbReference type="PROSITE" id="PS50125"/>
    </source>
</evidence>
<dbReference type="InterPro" id="IPR018297">
    <property type="entry name" value="A/G_cyclase_CS"/>
</dbReference>
<dbReference type="PANTHER" id="PTHR11920:SF335">
    <property type="entry name" value="GUANYLATE CYCLASE"/>
    <property type="match status" value="1"/>
</dbReference>
<dbReference type="GO" id="GO:0007168">
    <property type="term" value="P:receptor guanylyl cyclase signaling pathway"/>
    <property type="evidence" value="ECO:0007669"/>
    <property type="project" value="TreeGrafter"/>
</dbReference>
<feature type="region of interest" description="Disordered" evidence="8">
    <location>
        <begin position="227"/>
        <end position="337"/>
    </location>
</feature>
<feature type="region of interest" description="Disordered" evidence="8">
    <location>
        <begin position="1409"/>
        <end position="1451"/>
    </location>
</feature>
<accession>A0A836C7A6</accession>
<dbReference type="CDD" id="cd07302">
    <property type="entry name" value="CHD"/>
    <property type="match status" value="1"/>
</dbReference>
<dbReference type="InterPro" id="IPR050401">
    <property type="entry name" value="Cyclic_nucleotide_synthase"/>
</dbReference>
<keyword evidence="4" id="KW-1133">Transmembrane helix</keyword>
<dbReference type="Pfam" id="PF00211">
    <property type="entry name" value="Guanylate_cyc"/>
    <property type="match status" value="1"/>
</dbReference>
<dbReference type="SUPFAM" id="SSF55073">
    <property type="entry name" value="Nucleotide cyclase"/>
    <property type="match status" value="1"/>
</dbReference>
<organism evidence="10 11">
    <name type="scientific">Edaphochlamys debaryana</name>
    <dbReference type="NCBI Taxonomy" id="47281"/>
    <lineage>
        <taxon>Eukaryota</taxon>
        <taxon>Viridiplantae</taxon>
        <taxon>Chlorophyta</taxon>
        <taxon>core chlorophytes</taxon>
        <taxon>Chlorophyceae</taxon>
        <taxon>CS clade</taxon>
        <taxon>Chlamydomonadales</taxon>
        <taxon>Chlamydomonadales incertae sedis</taxon>
        <taxon>Edaphochlamys</taxon>
    </lineage>
</organism>
<dbReference type="OrthoDB" id="532905at2759"/>
<keyword evidence="2" id="KW-0812">Transmembrane</keyword>
<feature type="region of interest" description="Disordered" evidence="8">
    <location>
        <begin position="581"/>
        <end position="654"/>
    </location>
</feature>
<dbReference type="InterPro" id="IPR001054">
    <property type="entry name" value="A/G_cyclase"/>
</dbReference>
<evidence type="ECO:0000256" key="5">
    <source>
        <dbReference type="ARBA" id="ARBA00023136"/>
    </source>
</evidence>
<feature type="compositionally biased region" description="Low complexity" evidence="8">
    <location>
        <begin position="1424"/>
        <end position="1450"/>
    </location>
</feature>
<dbReference type="PROSITE" id="PS50125">
    <property type="entry name" value="GUANYLATE_CYCLASE_2"/>
    <property type="match status" value="1"/>
</dbReference>
<feature type="region of interest" description="Disordered" evidence="8">
    <location>
        <begin position="407"/>
        <end position="526"/>
    </location>
</feature>
<evidence type="ECO:0000313" key="10">
    <source>
        <dbReference type="EMBL" id="KAG2501567.1"/>
    </source>
</evidence>
<feature type="region of interest" description="Disordered" evidence="8">
    <location>
        <begin position="159"/>
        <end position="205"/>
    </location>
</feature>
<feature type="domain" description="Guanylate cyclase" evidence="9">
    <location>
        <begin position="1473"/>
        <end position="1615"/>
    </location>
</feature>
<comment type="similarity">
    <text evidence="7">Belongs to the adenylyl cyclase class-4/guanylyl cyclase family.</text>
</comment>
<feature type="compositionally biased region" description="Polar residues" evidence="8">
    <location>
        <begin position="1151"/>
        <end position="1168"/>
    </location>
</feature>
<comment type="caution">
    <text evidence="10">The sequence shown here is derived from an EMBL/GenBank/DDBJ whole genome shotgun (WGS) entry which is preliminary data.</text>
</comment>
<dbReference type="PROSITE" id="PS00452">
    <property type="entry name" value="GUANYLATE_CYCLASE_1"/>
    <property type="match status" value="1"/>
</dbReference>
<evidence type="ECO:0000256" key="4">
    <source>
        <dbReference type="ARBA" id="ARBA00022989"/>
    </source>
</evidence>
<feature type="compositionally biased region" description="Low complexity" evidence="8">
    <location>
        <begin position="276"/>
        <end position="289"/>
    </location>
</feature>
<evidence type="ECO:0000256" key="1">
    <source>
        <dbReference type="ARBA" id="ARBA00004370"/>
    </source>
</evidence>
<evidence type="ECO:0000256" key="3">
    <source>
        <dbReference type="ARBA" id="ARBA00022741"/>
    </source>
</evidence>